<keyword evidence="2" id="KW-1185">Reference proteome</keyword>
<gene>
    <name evidence="1" type="ORF">HPB47_016562</name>
</gene>
<organism evidence="1 2">
    <name type="scientific">Ixodes persulcatus</name>
    <name type="common">Taiga tick</name>
    <dbReference type="NCBI Taxonomy" id="34615"/>
    <lineage>
        <taxon>Eukaryota</taxon>
        <taxon>Metazoa</taxon>
        <taxon>Ecdysozoa</taxon>
        <taxon>Arthropoda</taxon>
        <taxon>Chelicerata</taxon>
        <taxon>Arachnida</taxon>
        <taxon>Acari</taxon>
        <taxon>Parasitiformes</taxon>
        <taxon>Ixodida</taxon>
        <taxon>Ixodoidea</taxon>
        <taxon>Ixodidae</taxon>
        <taxon>Ixodinae</taxon>
        <taxon>Ixodes</taxon>
    </lineage>
</organism>
<comment type="caution">
    <text evidence="1">The sequence shown here is derived from an EMBL/GenBank/DDBJ whole genome shotgun (WGS) entry which is preliminary data.</text>
</comment>
<sequence>MSDQPPPPVLDRRRLFRASKSASTDVATTVSGLRRPKAKKGSTGSLRQGEISTPGPTYSNDTPARLSSPELSLGMMSASAPIAPEVGTSPPTPQLQIDSMETNEVVLQTAGPSVSATCSIPQTGNTASAQKKPTEMYKVNIRPREQMDFHVVTTREIETAIFALISATAYQGLNRHKPSNSATAYVSTQEDAFQLTKLLTIQHQGNRAVQVQAYLASGPNVHRCVVRGVVPDHPDQDILPDLRTPSHRILAARRLGKGDTYLLTVQAIVKATGKLQQPPRTTATSQHSSQHLHGASREFSSLHRPKGAKNMPPRTPRRDQETRSPSAAENVNTDEVTAHLLSVAKALDTLTSQIAAMQSSLDAVLMILQQWMSRHLEPNTWRYAAAALGKKRERAVRFRLLTAPPPLAAYFSRGIVHRRLLTAITPGKAAIYVKDHLQHAPIDLSKWCTSRQEVVAVLVRTRYNLGVQAGFPRGHQVYDRFTDRGFHLLNLPGPTRLGNPSNAPDLTWWRGTGHPAWRTEDDTWGSDHFPIIIKWFPTASNRLRKQVQVTDWNKLRSSLNITAQNPETVQRAIKEAMLECTTTTTVHCDQPTPDPHILRLWQQRLEAVTLAALYSDDHQLQDEASHVAAKARRHEKRLTRQRWLDWCASLSNPKRPEALWRTFHAIERPRQAEGRTGNIQLRLGLTDDEFAARAADTFFPRHASRSVPRPVTAMPDTTGITTPFTLAELQDAIESASRRSAPGHDGLPYEVYKNLEGEAVKDLLAIINKIWEAGELPTSWKHSIVVPIPKPGKAPTGLTALRPISLTPTICKIYERMMAKRISWSITGEPTPVAEATKTAPAAHHVTLSTRTQSAGNWRFRLPGRRNTLHRVNKFISGPRHCKSCAPTSRFPEKWLFDALCYQILACQICCRALYDCVVELPGFYEDAPVHAKRGGARTALRVFAMGGGGGIVGAELSSDEKPERSAGAAIAAQSGRSDRNDSASSEYQIILPPLPTGPTVLNTVFLHADVRGRPYRVEDFRDTLSRLALLPEVLTLGAYQMNHVWAVTFRSPEGKRKIITAGDLVVKGRRCVVVDPANRDVRVKIHWLLHYVPDDEVRVALAPYGQVIDVGTEKWRVEGIMGCGSMTRTAVIRLKPGIGLEDLPHQLRIAGGPAHVVAPGRPPLCLPCQQTGHIRRDCRVPKCATCHRFGHDPDHCIKTYATATCSGG</sequence>
<evidence type="ECO:0000313" key="1">
    <source>
        <dbReference type="EMBL" id="KAG0439684.1"/>
    </source>
</evidence>
<dbReference type="Proteomes" id="UP000805193">
    <property type="component" value="Unassembled WGS sequence"/>
</dbReference>
<accession>A0AC60QQM2</accession>
<dbReference type="EMBL" id="JABSTQ010005282">
    <property type="protein sequence ID" value="KAG0439684.1"/>
    <property type="molecule type" value="Genomic_DNA"/>
</dbReference>
<name>A0AC60QQM2_IXOPE</name>
<evidence type="ECO:0000313" key="2">
    <source>
        <dbReference type="Proteomes" id="UP000805193"/>
    </source>
</evidence>
<protein>
    <submittedName>
        <fullName evidence="1">Uncharacterized protein</fullName>
    </submittedName>
</protein>
<proteinExistence type="predicted"/>
<reference evidence="1 2" key="1">
    <citation type="journal article" date="2020" name="Cell">
        <title>Large-Scale Comparative Analyses of Tick Genomes Elucidate Their Genetic Diversity and Vector Capacities.</title>
        <authorList>
            <consortium name="Tick Genome and Microbiome Consortium (TIGMIC)"/>
            <person name="Jia N."/>
            <person name="Wang J."/>
            <person name="Shi W."/>
            <person name="Du L."/>
            <person name="Sun Y."/>
            <person name="Zhan W."/>
            <person name="Jiang J.F."/>
            <person name="Wang Q."/>
            <person name="Zhang B."/>
            <person name="Ji P."/>
            <person name="Bell-Sakyi L."/>
            <person name="Cui X.M."/>
            <person name="Yuan T.T."/>
            <person name="Jiang B.G."/>
            <person name="Yang W.F."/>
            <person name="Lam T.T."/>
            <person name="Chang Q.C."/>
            <person name="Ding S.J."/>
            <person name="Wang X.J."/>
            <person name="Zhu J.G."/>
            <person name="Ruan X.D."/>
            <person name="Zhao L."/>
            <person name="Wei J.T."/>
            <person name="Ye R.Z."/>
            <person name="Que T.C."/>
            <person name="Du C.H."/>
            <person name="Zhou Y.H."/>
            <person name="Cheng J.X."/>
            <person name="Dai P.F."/>
            <person name="Guo W.B."/>
            <person name="Han X.H."/>
            <person name="Huang E.J."/>
            <person name="Li L.F."/>
            <person name="Wei W."/>
            <person name="Gao Y.C."/>
            <person name="Liu J.Z."/>
            <person name="Shao H.Z."/>
            <person name="Wang X."/>
            <person name="Wang C.C."/>
            <person name="Yang T.C."/>
            <person name="Huo Q.B."/>
            <person name="Li W."/>
            <person name="Chen H.Y."/>
            <person name="Chen S.E."/>
            <person name="Zhou L.G."/>
            <person name="Ni X.B."/>
            <person name="Tian J.H."/>
            <person name="Sheng Y."/>
            <person name="Liu T."/>
            <person name="Pan Y.S."/>
            <person name="Xia L.Y."/>
            <person name="Li J."/>
            <person name="Zhao F."/>
            <person name="Cao W.C."/>
        </authorList>
    </citation>
    <scope>NUCLEOTIDE SEQUENCE [LARGE SCALE GENOMIC DNA]</scope>
    <source>
        <strain evidence="1">Iper-2018</strain>
    </source>
</reference>